<name>A0A8D2IPS6_VARKO</name>
<dbReference type="SUPFAM" id="SSF56672">
    <property type="entry name" value="DNA/RNA polymerases"/>
    <property type="match status" value="1"/>
</dbReference>
<dbReference type="CDD" id="cd01650">
    <property type="entry name" value="RT_nLTR_like"/>
    <property type="match status" value="1"/>
</dbReference>
<keyword evidence="1" id="KW-1133">Transmembrane helix</keyword>
<organism evidence="3 4">
    <name type="scientific">Varanus komodoensis</name>
    <name type="common">Komodo dragon</name>
    <dbReference type="NCBI Taxonomy" id="61221"/>
    <lineage>
        <taxon>Eukaryota</taxon>
        <taxon>Metazoa</taxon>
        <taxon>Chordata</taxon>
        <taxon>Craniata</taxon>
        <taxon>Vertebrata</taxon>
        <taxon>Euteleostomi</taxon>
        <taxon>Lepidosauria</taxon>
        <taxon>Squamata</taxon>
        <taxon>Bifurcata</taxon>
        <taxon>Unidentata</taxon>
        <taxon>Episquamata</taxon>
        <taxon>Toxicofera</taxon>
        <taxon>Anguimorpha</taxon>
        <taxon>Paleoanguimorpha</taxon>
        <taxon>Varanoidea</taxon>
        <taxon>Varanidae</taxon>
        <taxon>Varanus</taxon>
    </lineage>
</organism>
<keyword evidence="1" id="KW-0812">Transmembrane</keyword>
<dbReference type="Gene3D" id="3.60.10.10">
    <property type="entry name" value="Endonuclease/exonuclease/phosphatase"/>
    <property type="match status" value="1"/>
</dbReference>
<evidence type="ECO:0000256" key="1">
    <source>
        <dbReference type="SAM" id="Phobius"/>
    </source>
</evidence>
<dbReference type="PANTHER" id="PTHR33332">
    <property type="entry name" value="REVERSE TRANSCRIPTASE DOMAIN-CONTAINING PROTEIN"/>
    <property type="match status" value="1"/>
</dbReference>
<protein>
    <recommendedName>
        <fullName evidence="2">Reverse transcriptase domain-containing protein</fullName>
    </recommendedName>
</protein>
<keyword evidence="1" id="KW-0472">Membrane</keyword>
<sequence length="598" mass="66463">MLVLGDFNLHAETVLTGAAQDFMASMGLSQHVIGPTHERGHSLDLVFSTEQEEGDLRVRNLSLTPLSWSDHFLIRFELKSGLSLCKGEDPIALVCPRSWMDPDGFLEALGDFPFDKDGDPVDALVELWNEMTRTIDMIAPKRPLPPGKARSSPWYTPELRAMKQVGRHLEHRWRRSRGDSDQTHLRAHYQAYAVAVRMAKKKFFSVFIASSQCCPVGLFRMVQGPGPKEDLVPPSKAHCDDFAKHFREKIAQIRHELDSAIESDSTGETPSMPLSPQLMDEFQLLQPDDVDKVLEQVHPTPCLLDPCPSWLLKKAKDGIGTWILEVVNASLRDGRVPAPLKEAVVRPVLKKASLDPEVAANYRPVVNIPFLGKVLERVVAGQLQALLDETDYLDPFQSGFRPGYGTESALVALYNDLCRERDRGSASLLVLLDLSAAFDTIDHNILLNRLAGLGVGGTTWRWFRSYLNGRFQKVVLGDYGSVPWQLCHGVPQGSILSPLLFNIYMKLLGEVIRRCGLRNHQYADDTQLYLSFSTNPGEAVAVLSRCLAEVMGWMRANKLKLNPDKTEVLLVGGSGLGMGNLGLVLNGVAFPLRARVRS</sequence>
<feature type="transmembrane region" description="Helical" evidence="1">
    <location>
        <begin position="568"/>
        <end position="592"/>
    </location>
</feature>
<accession>A0A8D2IPS6</accession>
<reference evidence="3" key="1">
    <citation type="submission" date="2025-08" db="UniProtKB">
        <authorList>
            <consortium name="Ensembl"/>
        </authorList>
    </citation>
    <scope>IDENTIFICATION</scope>
</reference>
<keyword evidence="4" id="KW-1185">Reference proteome</keyword>
<evidence type="ECO:0000259" key="2">
    <source>
        <dbReference type="PROSITE" id="PS50878"/>
    </source>
</evidence>
<proteinExistence type="predicted"/>
<dbReference type="Pfam" id="PF00078">
    <property type="entry name" value="RVT_1"/>
    <property type="match status" value="1"/>
</dbReference>
<dbReference type="AlphaFoldDB" id="A0A8D2IPS6"/>
<feature type="domain" description="Reverse transcriptase" evidence="2">
    <location>
        <begin position="329"/>
        <end position="585"/>
    </location>
</feature>
<dbReference type="Proteomes" id="UP000694545">
    <property type="component" value="Unplaced"/>
</dbReference>
<dbReference type="InterPro" id="IPR036691">
    <property type="entry name" value="Endo/exonu/phosph_ase_sf"/>
</dbReference>
<dbReference type="PROSITE" id="PS50878">
    <property type="entry name" value="RT_POL"/>
    <property type="match status" value="1"/>
</dbReference>
<evidence type="ECO:0000313" key="4">
    <source>
        <dbReference type="Proteomes" id="UP000694545"/>
    </source>
</evidence>
<dbReference type="InterPro" id="IPR043502">
    <property type="entry name" value="DNA/RNA_pol_sf"/>
</dbReference>
<evidence type="ECO:0000313" key="3">
    <source>
        <dbReference type="Ensembl" id="ENSVKKP00000000502.1"/>
    </source>
</evidence>
<dbReference type="Ensembl" id="ENSVKKT00000000523.1">
    <property type="protein sequence ID" value="ENSVKKP00000000502.1"/>
    <property type="gene ID" value="ENSVKKG00000000449.1"/>
</dbReference>
<reference evidence="3" key="2">
    <citation type="submission" date="2025-09" db="UniProtKB">
        <authorList>
            <consortium name="Ensembl"/>
        </authorList>
    </citation>
    <scope>IDENTIFICATION</scope>
</reference>
<dbReference type="InterPro" id="IPR000477">
    <property type="entry name" value="RT_dom"/>
</dbReference>
<dbReference type="OMA" id="RITWKES"/>